<feature type="domain" description="Glycosyltransferase RgtA/B/C/D-like" evidence="9">
    <location>
        <begin position="97"/>
        <end position="221"/>
    </location>
</feature>
<dbReference type="RefSeq" id="WP_310371120.1">
    <property type="nucleotide sequence ID" value="NZ_JAVDXT010000001.1"/>
</dbReference>
<evidence type="ECO:0000256" key="7">
    <source>
        <dbReference type="ARBA" id="ARBA00023136"/>
    </source>
</evidence>
<keyword evidence="5 8" id="KW-0812">Transmembrane</keyword>
<evidence type="ECO:0000313" key="10">
    <source>
        <dbReference type="EMBL" id="MDR7376282.1"/>
    </source>
</evidence>
<keyword evidence="6 8" id="KW-1133">Transmembrane helix</keyword>
<keyword evidence="2" id="KW-1003">Cell membrane</keyword>
<evidence type="ECO:0000259" key="9">
    <source>
        <dbReference type="Pfam" id="PF13231"/>
    </source>
</evidence>
<evidence type="ECO:0000313" key="11">
    <source>
        <dbReference type="Proteomes" id="UP001180487"/>
    </source>
</evidence>
<feature type="transmembrane region" description="Helical" evidence="8">
    <location>
        <begin position="214"/>
        <end position="235"/>
    </location>
</feature>
<keyword evidence="3" id="KW-0328">Glycosyltransferase</keyword>
<evidence type="ECO:0000256" key="8">
    <source>
        <dbReference type="SAM" id="Phobius"/>
    </source>
</evidence>
<accession>A0ABU2C4M6</accession>
<evidence type="ECO:0000256" key="5">
    <source>
        <dbReference type="ARBA" id="ARBA00022692"/>
    </source>
</evidence>
<organism evidence="10 11">
    <name type="scientific">Rhodoferax ferrireducens</name>
    <dbReference type="NCBI Taxonomy" id="192843"/>
    <lineage>
        <taxon>Bacteria</taxon>
        <taxon>Pseudomonadati</taxon>
        <taxon>Pseudomonadota</taxon>
        <taxon>Betaproteobacteria</taxon>
        <taxon>Burkholderiales</taxon>
        <taxon>Comamonadaceae</taxon>
        <taxon>Rhodoferax</taxon>
    </lineage>
</organism>
<evidence type="ECO:0000256" key="2">
    <source>
        <dbReference type="ARBA" id="ARBA00022475"/>
    </source>
</evidence>
<keyword evidence="7 8" id="KW-0472">Membrane</keyword>
<feature type="transmembrane region" description="Helical" evidence="8">
    <location>
        <begin position="81"/>
        <end position="103"/>
    </location>
</feature>
<protein>
    <submittedName>
        <fullName evidence="10">4-amino-4-deoxy-L-arabinose transferase-like glycosyltransferase</fullName>
    </submittedName>
</protein>
<dbReference type="InterPro" id="IPR050297">
    <property type="entry name" value="LipidA_mod_glycosyltrf_83"/>
</dbReference>
<feature type="transmembrane region" description="Helical" evidence="8">
    <location>
        <begin position="123"/>
        <end position="142"/>
    </location>
</feature>
<feature type="transmembrane region" description="Helical" evidence="8">
    <location>
        <begin position="278"/>
        <end position="296"/>
    </location>
</feature>
<dbReference type="PANTHER" id="PTHR33908:SF11">
    <property type="entry name" value="MEMBRANE PROTEIN"/>
    <property type="match status" value="1"/>
</dbReference>
<proteinExistence type="predicted"/>
<comment type="subcellular location">
    <subcellularLocation>
        <location evidence="1">Cell membrane</location>
        <topology evidence="1">Multi-pass membrane protein</topology>
    </subcellularLocation>
</comment>
<sequence>MKYILTWRRASSILLFVFFVLSIRWSLLDNSPPAWDQGLYLYQSAGLHHVLQESGFWNFCTAVFNVDRGRVPLILMLVQPAFYFFEISLDAAVISLNFSWLILAWSIHGIVQRIGRNINTEKAYFFAFAFFGFYPLTVMLSHNFLVELSLSAWVCASIYSILMLQQTKQVRWSFTAGLFIGLGLLTKVTFVVFVFPMVGLVLLRLMKEMTYRELTTLILPACVITAIISCPYYLYNIKPIFSMTTFLSSKELAKLYGFGDVFDFSTIINYWSSVFISPVFLITACLFIFGSLRLSGKIKGFLYFFKNWNFLLMLAWFFIPFVLATFGEIKDPRYLFPALIPIFIISGIAAAYTLESNRILIFGSAIFLILLLPSYLYSNAFLGERQFTNFVNVLGIHMLRQSDQPPDPREWKTDQLVRHIGGYFDKKWANNKVVFLGGGRYYHLRLLDYEGLIIGVAPHYLTLPYYEDPDMSLEKALNFIYTSGSSGVLFKSGENWPKFSSRLDLKIIEILKNDPRYAAYDLGIEQPDGSRFTFFQNKAFLTVPIHSPSEVTGGWKVGGGVAAIDARDEKTVTVTTETGVRALAVIRDGSIYVQDWGVSGTITADAESIRWSNGSIWRKTAAR</sequence>
<evidence type="ECO:0000256" key="1">
    <source>
        <dbReference type="ARBA" id="ARBA00004651"/>
    </source>
</evidence>
<dbReference type="InterPro" id="IPR038731">
    <property type="entry name" value="RgtA/B/C-like"/>
</dbReference>
<gene>
    <name evidence="10" type="ORF">J2X19_000940</name>
</gene>
<feature type="transmembrane region" description="Helical" evidence="8">
    <location>
        <begin position="333"/>
        <end position="352"/>
    </location>
</feature>
<reference evidence="10 11" key="1">
    <citation type="submission" date="2023-07" db="EMBL/GenBank/DDBJ databases">
        <title>Sorghum-associated microbial communities from plants grown in Nebraska, USA.</title>
        <authorList>
            <person name="Schachtman D."/>
        </authorList>
    </citation>
    <scope>NUCLEOTIDE SEQUENCE [LARGE SCALE GENOMIC DNA]</scope>
    <source>
        <strain evidence="10 11">BE313</strain>
    </source>
</reference>
<keyword evidence="11" id="KW-1185">Reference proteome</keyword>
<feature type="transmembrane region" description="Helical" evidence="8">
    <location>
        <begin position="359"/>
        <end position="377"/>
    </location>
</feature>
<dbReference type="Pfam" id="PF13231">
    <property type="entry name" value="PMT_2"/>
    <property type="match status" value="1"/>
</dbReference>
<name>A0ABU2C4M6_9BURK</name>
<feature type="transmembrane region" description="Helical" evidence="8">
    <location>
        <begin position="176"/>
        <end position="202"/>
    </location>
</feature>
<evidence type="ECO:0000256" key="6">
    <source>
        <dbReference type="ARBA" id="ARBA00022989"/>
    </source>
</evidence>
<evidence type="ECO:0000256" key="4">
    <source>
        <dbReference type="ARBA" id="ARBA00022679"/>
    </source>
</evidence>
<comment type="caution">
    <text evidence="10">The sequence shown here is derived from an EMBL/GenBank/DDBJ whole genome shotgun (WGS) entry which is preliminary data.</text>
</comment>
<feature type="transmembrane region" description="Helical" evidence="8">
    <location>
        <begin position="308"/>
        <end position="327"/>
    </location>
</feature>
<keyword evidence="4" id="KW-0808">Transferase</keyword>
<dbReference type="PANTHER" id="PTHR33908">
    <property type="entry name" value="MANNOSYLTRANSFERASE YKCB-RELATED"/>
    <property type="match status" value="1"/>
</dbReference>
<dbReference type="Proteomes" id="UP001180487">
    <property type="component" value="Unassembled WGS sequence"/>
</dbReference>
<dbReference type="EMBL" id="JAVDXT010000001">
    <property type="protein sequence ID" value="MDR7376282.1"/>
    <property type="molecule type" value="Genomic_DNA"/>
</dbReference>
<evidence type="ECO:0000256" key="3">
    <source>
        <dbReference type="ARBA" id="ARBA00022676"/>
    </source>
</evidence>